<dbReference type="PANTHER" id="PTHR43201">
    <property type="entry name" value="ACYL-COA SYNTHETASE"/>
    <property type="match status" value="1"/>
</dbReference>
<dbReference type="SUPFAM" id="SSF56801">
    <property type="entry name" value="Acetyl-CoA synthetase-like"/>
    <property type="match status" value="1"/>
</dbReference>
<name>A0ABS3JA11_9HYPH</name>
<dbReference type="PANTHER" id="PTHR43201:SF5">
    <property type="entry name" value="MEDIUM-CHAIN ACYL-COA LIGASE ACSF2, MITOCHONDRIAL"/>
    <property type="match status" value="1"/>
</dbReference>
<dbReference type="Proteomes" id="UP000664288">
    <property type="component" value="Unassembled WGS sequence"/>
</dbReference>
<dbReference type="Pfam" id="PF13193">
    <property type="entry name" value="AMP-binding_C"/>
    <property type="match status" value="1"/>
</dbReference>
<dbReference type="InterPro" id="IPR000873">
    <property type="entry name" value="AMP-dep_synth/lig_dom"/>
</dbReference>
<evidence type="ECO:0000256" key="1">
    <source>
        <dbReference type="ARBA" id="ARBA00006432"/>
    </source>
</evidence>
<dbReference type="InterPro" id="IPR042099">
    <property type="entry name" value="ANL_N_sf"/>
</dbReference>
<evidence type="ECO:0000259" key="4">
    <source>
        <dbReference type="Pfam" id="PF13193"/>
    </source>
</evidence>
<dbReference type="Gene3D" id="3.40.50.12780">
    <property type="entry name" value="N-terminal domain of ligase-like"/>
    <property type="match status" value="1"/>
</dbReference>
<dbReference type="Gene3D" id="3.30.300.30">
    <property type="match status" value="1"/>
</dbReference>
<feature type="domain" description="AMP-dependent synthetase/ligase" evidence="3">
    <location>
        <begin position="16"/>
        <end position="347"/>
    </location>
</feature>
<accession>A0ABS3JA11</accession>
<dbReference type="InterPro" id="IPR045851">
    <property type="entry name" value="AMP-bd_C_sf"/>
</dbReference>
<evidence type="ECO:0000256" key="2">
    <source>
        <dbReference type="ARBA" id="ARBA00022598"/>
    </source>
</evidence>
<comment type="similarity">
    <text evidence="1">Belongs to the ATP-dependent AMP-binding enzyme family.</text>
</comment>
<keyword evidence="2" id="KW-0436">Ligase</keyword>
<feature type="domain" description="AMP-binding enzyme C-terminal" evidence="4">
    <location>
        <begin position="409"/>
        <end position="483"/>
    </location>
</feature>
<organism evidence="5 6">
    <name type="scientific">Jiella sonneratiae</name>
    <dbReference type="NCBI Taxonomy" id="2816856"/>
    <lineage>
        <taxon>Bacteria</taxon>
        <taxon>Pseudomonadati</taxon>
        <taxon>Pseudomonadota</taxon>
        <taxon>Alphaproteobacteria</taxon>
        <taxon>Hyphomicrobiales</taxon>
        <taxon>Aurantimonadaceae</taxon>
        <taxon>Jiella</taxon>
    </lineage>
</organism>
<evidence type="ECO:0000313" key="6">
    <source>
        <dbReference type="Proteomes" id="UP000664288"/>
    </source>
</evidence>
<reference evidence="5 6" key="1">
    <citation type="submission" date="2021-03" db="EMBL/GenBank/DDBJ databases">
        <title>Whole genome sequence of Jiella sp. MQZ13P-4.</title>
        <authorList>
            <person name="Tuo L."/>
        </authorList>
    </citation>
    <scope>NUCLEOTIDE SEQUENCE [LARGE SCALE GENOMIC DNA]</scope>
    <source>
        <strain evidence="5 6">MQZ13P-4</strain>
    </source>
</reference>
<evidence type="ECO:0000313" key="5">
    <source>
        <dbReference type="EMBL" id="MBO0906510.1"/>
    </source>
</evidence>
<keyword evidence="6" id="KW-1185">Reference proteome</keyword>
<sequence>MRDDTAITYGARLAQLAAERGNATAVQFLAADGSEEAISWATLDESVNRIARALAKRGVTEGDVVAFGLANTPAHLTVALAIWRLGATTMVLDPSLPESTADALCRRIGARLRLHRRPGCGDLSLDTLERLAAEQSDAPLEDRVSRPGKIVMSGGSTGLPKLMADDRPFVRVPGKSWGKVAPALGFRADQVQLVCGAMSHNAPFTWAQNGLFEGNTLVLMERFDAGRALAAIDRFAVGFAMLVPTMMVRMSAQLPASGASLESLHSFYHTAAPCPIWLKRAWIERLGPERVFEMYGSGENTGQTVISGPEWLSHEGSVGRGFETKIRIRDEAGGLLEPGEIGEIFMRPDDLDSRSRYVGPDAPPPRADADGFQSIGDTGWLDSDGYLYLTGRRDDVINTGGVKVNPERVEAELMRHPEIADAVVFGAEDREWGQSVVALISLMPGATLTAEAVRSVCSQGLTRPEIPKHVEIVASLPRDGFGKIRRRALKADYASAVAASRS</sequence>
<dbReference type="RefSeq" id="WP_207353137.1">
    <property type="nucleotide sequence ID" value="NZ_JAFMPY010000047.1"/>
</dbReference>
<comment type="caution">
    <text evidence="5">The sequence shown here is derived from an EMBL/GenBank/DDBJ whole genome shotgun (WGS) entry which is preliminary data.</text>
</comment>
<dbReference type="InterPro" id="IPR025110">
    <property type="entry name" value="AMP-bd_C"/>
</dbReference>
<evidence type="ECO:0000259" key="3">
    <source>
        <dbReference type="Pfam" id="PF00501"/>
    </source>
</evidence>
<gene>
    <name evidence="5" type="ORF">J1C47_22915</name>
</gene>
<dbReference type="Pfam" id="PF00501">
    <property type="entry name" value="AMP-binding"/>
    <property type="match status" value="1"/>
</dbReference>
<proteinExistence type="inferred from homology"/>
<protein>
    <submittedName>
        <fullName evidence="5">AMP-binding protein</fullName>
    </submittedName>
</protein>
<dbReference type="EMBL" id="JAFMPY010000047">
    <property type="protein sequence ID" value="MBO0906510.1"/>
    <property type="molecule type" value="Genomic_DNA"/>
</dbReference>